<accession>A0ABC8TRV7</accession>
<protein>
    <submittedName>
        <fullName evidence="1">Uncharacterized protein</fullName>
    </submittedName>
</protein>
<organism evidence="1 2">
    <name type="scientific">Ilex paraguariensis</name>
    <name type="common">yerba mate</name>
    <dbReference type="NCBI Taxonomy" id="185542"/>
    <lineage>
        <taxon>Eukaryota</taxon>
        <taxon>Viridiplantae</taxon>
        <taxon>Streptophyta</taxon>
        <taxon>Embryophyta</taxon>
        <taxon>Tracheophyta</taxon>
        <taxon>Spermatophyta</taxon>
        <taxon>Magnoliopsida</taxon>
        <taxon>eudicotyledons</taxon>
        <taxon>Gunneridae</taxon>
        <taxon>Pentapetalae</taxon>
        <taxon>asterids</taxon>
        <taxon>campanulids</taxon>
        <taxon>Aquifoliales</taxon>
        <taxon>Aquifoliaceae</taxon>
        <taxon>Ilex</taxon>
    </lineage>
</organism>
<dbReference type="Proteomes" id="UP001642360">
    <property type="component" value="Unassembled WGS sequence"/>
</dbReference>
<evidence type="ECO:0000313" key="1">
    <source>
        <dbReference type="EMBL" id="CAK9172178.1"/>
    </source>
</evidence>
<proteinExistence type="predicted"/>
<reference evidence="1 2" key="1">
    <citation type="submission" date="2024-02" db="EMBL/GenBank/DDBJ databases">
        <authorList>
            <person name="Vignale AGUSTIN F."/>
            <person name="Sosa J E."/>
            <person name="Modenutti C."/>
        </authorList>
    </citation>
    <scope>NUCLEOTIDE SEQUENCE [LARGE SCALE GENOMIC DNA]</scope>
</reference>
<evidence type="ECO:0000313" key="2">
    <source>
        <dbReference type="Proteomes" id="UP001642360"/>
    </source>
</evidence>
<name>A0ABC8TRV7_9AQUA</name>
<dbReference type="InterPro" id="IPR022143">
    <property type="entry name" value="DUF3675"/>
</dbReference>
<dbReference type="PANTHER" id="PTHR23012">
    <property type="entry name" value="RING/FYVE/PHD ZINC FINGER DOMAIN-CONTAINING"/>
    <property type="match status" value="1"/>
</dbReference>
<dbReference type="EMBL" id="CAUOFW020005946">
    <property type="protein sequence ID" value="CAK9172178.1"/>
    <property type="molecule type" value="Genomic_DNA"/>
</dbReference>
<sequence length="144" mass="15992">MVNNSKCSCCGAESHPQLQRQLEKLDYASALAMVKSSTKKRKTYTDVCKQTLAMIRKNNGSNPYQPGFTAPTQSHPEETMIDMGGGWQILGTPLHLHEPRLLAIAEADHQFLEAEYDDYNATNASKPTFCRSAALIVSPRDHKP</sequence>
<dbReference type="InterPro" id="IPR033275">
    <property type="entry name" value="MARCH-like"/>
</dbReference>
<dbReference type="AlphaFoldDB" id="A0ABC8TRV7"/>
<dbReference type="PANTHER" id="PTHR23012:SF175">
    <property type="entry name" value="RING_FYVE_PHD ZINC FINGER SUPERFAMILY PROTEIN"/>
    <property type="match status" value="1"/>
</dbReference>
<gene>
    <name evidence="1" type="ORF">ILEXP_LOCUS41825</name>
</gene>
<keyword evidence="2" id="KW-1185">Reference proteome</keyword>
<dbReference type="Pfam" id="PF12428">
    <property type="entry name" value="DUF3675"/>
    <property type="match status" value="1"/>
</dbReference>
<comment type="caution">
    <text evidence="1">The sequence shown here is derived from an EMBL/GenBank/DDBJ whole genome shotgun (WGS) entry which is preliminary data.</text>
</comment>